<proteinExistence type="predicted"/>
<dbReference type="EMBL" id="FN597644">
    <property type="protein sequence ID" value="CBI41697.1"/>
    <property type="molecule type" value="Genomic_DNA"/>
</dbReference>
<name>A0A9P1JF94_BACAS</name>
<dbReference type="AlphaFoldDB" id="A0A9P1JF94"/>
<dbReference type="KEGG" id="bao:BAMF_0571"/>
<gene>
    <name evidence="1" type="ordered locus">BAMF_0571</name>
</gene>
<accession>A0A9P1JF94</accession>
<dbReference type="Proteomes" id="UP000006562">
    <property type="component" value="Chromosome"/>
</dbReference>
<dbReference type="RefSeq" id="WP_013351215.1">
    <property type="nucleotide sequence ID" value="NC_014551.1"/>
</dbReference>
<organism evidence="1 2">
    <name type="scientific">Bacillus amyloliquefaciens (strain ATCC 23350 / DSM 7 / BCRC 11601 / CCUG 28519 / NBRC 15535 / NRRL B-14393 / F)</name>
    <dbReference type="NCBI Taxonomy" id="692420"/>
    <lineage>
        <taxon>Bacteria</taxon>
        <taxon>Bacillati</taxon>
        <taxon>Bacillota</taxon>
        <taxon>Bacilli</taxon>
        <taxon>Bacillales</taxon>
        <taxon>Bacillaceae</taxon>
        <taxon>Bacillus</taxon>
        <taxon>Bacillus amyloliquefaciens group</taxon>
    </lineage>
</organism>
<reference evidence="2" key="2">
    <citation type="journal article" date="2011" name="J. Biotechnol.">
        <title>Genome sequence of B. amyloliquefaciens type strain DSM7(T) reveals differences to plant-associated B. amyloliquefaciens FZB42.</title>
        <authorList>
            <person name="Ruckert C."/>
            <person name="Blom J."/>
            <person name="Chen X."/>
            <person name="Reva O."/>
            <person name="Borriss R."/>
        </authorList>
    </citation>
    <scope>NUCLEOTIDE SEQUENCE [LARGE SCALE GENOMIC DNA]</scope>
    <source>
        <strain evidence="2">DSM 7</strain>
    </source>
</reference>
<protein>
    <submittedName>
        <fullName evidence="1">Uncharacterized protein</fullName>
    </submittedName>
</protein>
<sequence>MTKNESVSVIDAIKCPHCEYLMEFYDYIEGGDMSGEFEMNCEKCRKPFHVDFNTTFHFTSKKLNGVSERTED</sequence>
<evidence type="ECO:0000313" key="1">
    <source>
        <dbReference type="EMBL" id="CBI41697.1"/>
    </source>
</evidence>
<evidence type="ECO:0000313" key="2">
    <source>
        <dbReference type="Proteomes" id="UP000006562"/>
    </source>
</evidence>
<keyword evidence="2" id="KW-1185">Reference proteome</keyword>
<reference evidence="1 2" key="1">
    <citation type="journal article" date="2011" name="Int. J. Syst. Evol. Microbiol.">
        <title>Relationship of Bacillus amyloliquefaciens clades associated with strains DSM 7T and FZB42T: a proposal for Bacillus amyloliquefaciens subsp. amyloliquefaciens subsp. nov. and Bacillus amyloliquefaciens subsp. plantarum subsp. nov. based on complete genome sequence comparisons.</title>
        <authorList>
            <person name="Borriss R."/>
            <person name="Chen X.H."/>
            <person name="Rueckert C."/>
            <person name="Blom J."/>
            <person name="Becker A."/>
            <person name="Baumgarth B."/>
            <person name="Fan B."/>
            <person name="Pukall R."/>
            <person name="Schumann P."/>
            <person name="Sproer C."/>
            <person name="Junge H."/>
            <person name="Vater J."/>
            <person name="Puhler A."/>
            <person name="Klenk H.P."/>
        </authorList>
    </citation>
    <scope>NUCLEOTIDE SEQUENCE [LARGE SCALE GENOMIC DNA]</scope>
    <source>
        <strain evidence="2">DSM 7</strain>
    </source>
</reference>